<dbReference type="RefSeq" id="WP_378246504.1">
    <property type="nucleotide sequence ID" value="NZ_JBHSKF010000004.1"/>
</dbReference>
<dbReference type="SUPFAM" id="SSF53335">
    <property type="entry name" value="S-adenosyl-L-methionine-dependent methyltransferases"/>
    <property type="match status" value="1"/>
</dbReference>
<dbReference type="InterPro" id="IPR029063">
    <property type="entry name" value="SAM-dependent_MTases_sf"/>
</dbReference>
<sequence length="237" mass="24941">MNLSDLDRIEELPGMAEARARVREMLALPAGSAVVDVGCGAGHAAAELAAEGHRVIGVDLDEATIAAARSRHPGIEFHVGAADALPVGDGEVHGYRASRVLHLVPDIVAALAEARRVLAPGGQAVLVGQDYGMVGVDGPQEIPRAVVSVVREGHAGRRFRALLLDAGFRDVDVEVRTVVSTDHEAMVPSLDALASAAVKSGEVTREAADAWLADQQLRGREGRFLIAWPSFFVSAVR</sequence>
<name>A0ABW0EN89_9PSEU</name>
<gene>
    <name evidence="4" type="ORF">ACFPM7_10495</name>
</gene>
<accession>A0ABW0EN89</accession>
<evidence type="ECO:0000313" key="4">
    <source>
        <dbReference type="EMBL" id="MFC5287479.1"/>
    </source>
</evidence>
<feature type="domain" description="Methyltransferase" evidence="3">
    <location>
        <begin position="34"/>
        <end position="122"/>
    </location>
</feature>
<reference evidence="5" key="1">
    <citation type="journal article" date="2019" name="Int. J. Syst. Evol. Microbiol.">
        <title>The Global Catalogue of Microorganisms (GCM) 10K type strain sequencing project: providing services to taxonomists for standard genome sequencing and annotation.</title>
        <authorList>
            <consortium name="The Broad Institute Genomics Platform"/>
            <consortium name="The Broad Institute Genome Sequencing Center for Infectious Disease"/>
            <person name="Wu L."/>
            <person name="Ma J."/>
        </authorList>
    </citation>
    <scope>NUCLEOTIDE SEQUENCE [LARGE SCALE GENOMIC DNA]</scope>
    <source>
        <strain evidence="5">CCUG 59778</strain>
    </source>
</reference>
<dbReference type="GO" id="GO:0008168">
    <property type="term" value="F:methyltransferase activity"/>
    <property type="evidence" value="ECO:0007669"/>
    <property type="project" value="UniProtKB-KW"/>
</dbReference>
<dbReference type="Gene3D" id="3.40.50.150">
    <property type="entry name" value="Vaccinia Virus protein VP39"/>
    <property type="match status" value="1"/>
</dbReference>
<keyword evidence="1 4" id="KW-0489">Methyltransferase</keyword>
<proteinExistence type="predicted"/>
<keyword evidence="5" id="KW-1185">Reference proteome</keyword>
<organism evidence="4 5">
    <name type="scientific">Actinokineospora guangxiensis</name>
    <dbReference type="NCBI Taxonomy" id="1490288"/>
    <lineage>
        <taxon>Bacteria</taxon>
        <taxon>Bacillati</taxon>
        <taxon>Actinomycetota</taxon>
        <taxon>Actinomycetes</taxon>
        <taxon>Pseudonocardiales</taxon>
        <taxon>Pseudonocardiaceae</taxon>
        <taxon>Actinokineospora</taxon>
    </lineage>
</organism>
<protein>
    <submittedName>
        <fullName evidence="4">Methyltransferase domain-containing protein</fullName>
    </submittedName>
</protein>
<dbReference type="Proteomes" id="UP001596157">
    <property type="component" value="Unassembled WGS sequence"/>
</dbReference>
<evidence type="ECO:0000259" key="3">
    <source>
        <dbReference type="Pfam" id="PF13649"/>
    </source>
</evidence>
<comment type="caution">
    <text evidence="4">The sequence shown here is derived from an EMBL/GenBank/DDBJ whole genome shotgun (WGS) entry which is preliminary data.</text>
</comment>
<dbReference type="PANTHER" id="PTHR44942">
    <property type="entry name" value="METHYLTRANSF_11 DOMAIN-CONTAINING PROTEIN"/>
    <property type="match status" value="1"/>
</dbReference>
<keyword evidence="2" id="KW-0808">Transferase</keyword>
<dbReference type="InterPro" id="IPR051052">
    <property type="entry name" value="Diverse_substrate_MTase"/>
</dbReference>
<dbReference type="Pfam" id="PF13649">
    <property type="entry name" value="Methyltransf_25"/>
    <property type="match status" value="1"/>
</dbReference>
<dbReference type="InterPro" id="IPR041698">
    <property type="entry name" value="Methyltransf_25"/>
</dbReference>
<evidence type="ECO:0000256" key="2">
    <source>
        <dbReference type="ARBA" id="ARBA00022679"/>
    </source>
</evidence>
<dbReference type="CDD" id="cd02440">
    <property type="entry name" value="AdoMet_MTases"/>
    <property type="match status" value="1"/>
</dbReference>
<dbReference type="PANTHER" id="PTHR44942:SF4">
    <property type="entry name" value="METHYLTRANSFERASE TYPE 11 DOMAIN-CONTAINING PROTEIN"/>
    <property type="match status" value="1"/>
</dbReference>
<evidence type="ECO:0000256" key="1">
    <source>
        <dbReference type="ARBA" id="ARBA00022603"/>
    </source>
</evidence>
<dbReference type="EMBL" id="JBHSKF010000004">
    <property type="protein sequence ID" value="MFC5287479.1"/>
    <property type="molecule type" value="Genomic_DNA"/>
</dbReference>
<evidence type="ECO:0000313" key="5">
    <source>
        <dbReference type="Proteomes" id="UP001596157"/>
    </source>
</evidence>
<dbReference type="GO" id="GO:0032259">
    <property type="term" value="P:methylation"/>
    <property type="evidence" value="ECO:0007669"/>
    <property type="project" value="UniProtKB-KW"/>
</dbReference>